<dbReference type="InterPro" id="IPR050541">
    <property type="entry name" value="LRR_TM_domain-containing"/>
</dbReference>
<organism evidence="6 7">
    <name type="scientific">Brachionus plicatilis</name>
    <name type="common">Marine rotifer</name>
    <name type="synonym">Brachionus muelleri</name>
    <dbReference type="NCBI Taxonomy" id="10195"/>
    <lineage>
        <taxon>Eukaryota</taxon>
        <taxon>Metazoa</taxon>
        <taxon>Spiralia</taxon>
        <taxon>Gnathifera</taxon>
        <taxon>Rotifera</taxon>
        <taxon>Eurotatoria</taxon>
        <taxon>Monogononta</taxon>
        <taxon>Pseudotrocha</taxon>
        <taxon>Ploima</taxon>
        <taxon>Brachionidae</taxon>
        <taxon>Brachionus</taxon>
    </lineage>
</organism>
<accession>A0A3M7QDT9</accession>
<dbReference type="PROSITE" id="PS51450">
    <property type="entry name" value="LRR"/>
    <property type="match status" value="6"/>
</dbReference>
<reference evidence="6 7" key="1">
    <citation type="journal article" date="2018" name="Sci. Rep.">
        <title>Genomic signatures of local adaptation to the degree of environmental predictability in rotifers.</title>
        <authorList>
            <person name="Franch-Gras L."/>
            <person name="Hahn C."/>
            <person name="Garcia-Roger E.M."/>
            <person name="Carmona M.J."/>
            <person name="Serra M."/>
            <person name="Gomez A."/>
        </authorList>
    </citation>
    <scope>NUCLEOTIDE SEQUENCE [LARGE SCALE GENOMIC DNA]</scope>
    <source>
        <strain evidence="6">HYR1</strain>
    </source>
</reference>
<feature type="transmembrane region" description="Helical" evidence="4">
    <location>
        <begin position="864"/>
        <end position="881"/>
    </location>
</feature>
<dbReference type="SMART" id="SM00365">
    <property type="entry name" value="LRR_SD22"/>
    <property type="match status" value="6"/>
</dbReference>
<keyword evidence="1" id="KW-0433">Leucine-rich repeat</keyword>
<dbReference type="Proteomes" id="UP000276133">
    <property type="component" value="Unassembled WGS sequence"/>
</dbReference>
<dbReference type="PANTHER" id="PTHR24369:SF210">
    <property type="entry name" value="CHAOPTIN-RELATED"/>
    <property type="match status" value="1"/>
</dbReference>
<evidence type="ECO:0000256" key="1">
    <source>
        <dbReference type="ARBA" id="ARBA00022614"/>
    </source>
</evidence>
<evidence type="ECO:0000256" key="4">
    <source>
        <dbReference type="SAM" id="Phobius"/>
    </source>
</evidence>
<dbReference type="Pfam" id="PF00560">
    <property type="entry name" value="LRR_1"/>
    <property type="match status" value="1"/>
</dbReference>
<keyword evidence="4" id="KW-0812">Transmembrane</keyword>
<feature type="chain" id="PRO_5017950327" evidence="5">
    <location>
        <begin position="20"/>
        <end position="883"/>
    </location>
</feature>
<dbReference type="EMBL" id="REGN01006546">
    <property type="protein sequence ID" value="RNA09095.1"/>
    <property type="molecule type" value="Genomic_DNA"/>
</dbReference>
<keyword evidence="3" id="KW-0677">Repeat</keyword>
<dbReference type="InterPro" id="IPR003591">
    <property type="entry name" value="Leu-rich_rpt_typical-subtyp"/>
</dbReference>
<keyword evidence="4" id="KW-0472">Membrane</keyword>
<proteinExistence type="predicted"/>
<gene>
    <name evidence="6" type="ORF">BpHYR1_006568</name>
</gene>
<evidence type="ECO:0000313" key="6">
    <source>
        <dbReference type="EMBL" id="RNA09095.1"/>
    </source>
</evidence>
<dbReference type="InterPro" id="IPR001611">
    <property type="entry name" value="Leu-rich_rpt"/>
</dbReference>
<keyword evidence="7" id="KW-1185">Reference proteome</keyword>
<dbReference type="InterPro" id="IPR032675">
    <property type="entry name" value="LRR_dom_sf"/>
</dbReference>
<evidence type="ECO:0000256" key="3">
    <source>
        <dbReference type="ARBA" id="ARBA00022737"/>
    </source>
</evidence>
<dbReference type="STRING" id="10195.A0A3M7QDT9"/>
<dbReference type="SMART" id="SM00369">
    <property type="entry name" value="LRR_TYP"/>
    <property type="match status" value="9"/>
</dbReference>
<dbReference type="SUPFAM" id="SSF52047">
    <property type="entry name" value="RNI-like"/>
    <property type="match status" value="1"/>
</dbReference>
<dbReference type="GO" id="GO:0005886">
    <property type="term" value="C:plasma membrane"/>
    <property type="evidence" value="ECO:0007669"/>
    <property type="project" value="TreeGrafter"/>
</dbReference>
<evidence type="ECO:0000256" key="5">
    <source>
        <dbReference type="SAM" id="SignalP"/>
    </source>
</evidence>
<protein>
    <submittedName>
        <fullName evidence="6">Leucine-rich repeat-containing 15</fullName>
    </submittedName>
</protein>
<dbReference type="PANTHER" id="PTHR24369">
    <property type="entry name" value="ANTIGEN BSP, PUTATIVE-RELATED"/>
    <property type="match status" value="1"/>
</dbReference>
<keyword evidence="4" id="KW-1133">Transmembrane helix</keyword>
<keyword evidence="2 5" id="KW-0732">Signal</keyword>
<evidence type="ECO:0000256" key="2">
    <source>
        <dbReference type="ARBA" id="ARBA00022729"/>
    </source>
</evidence>
<feature type="signal peptide" evidence="5">
    <location>
        <begin position="1"/>
        <end position="19"/>
    </location>
</feature>
<evidence type="ECO:0000313" key="7">
    <source>
        <dbReference type="Proteomes" id="UP000276133"/>
    </source>
</evidence>
<dbReference type="OrthoDB" id="676979at2759"/>
<dbReference type="Pfam" id="PF13855">
    <property type="entry name" value="LRR_8"/>
    <property type="match status" value="1"/>
</dbReference>
<dbReference type="AlphaFoldDB" id="A0A3M7QDT9"/>
<name>A0A3M7QDT9_BRAPC</name>
<dbReference type="SUPFAM" id="SSF52058">
    <property type="entry name" value="L domain-like"/>
    <property type="match status" value="1"/>
</dbReference>
<comment type="caution">
    <text evidence="6">The sequence shown here is derived from an EMBL/GenBank/DDBJ whole genome shotgun (WGS) entry which is preliminary data.</text>
</comment>
<dbReference type="Gene3D" id="3.80.10.10">
    <property type="entry name" value="Ribonuclease Inhibitor"/>
    <property type="match status" value="4"/>
</dbReference>
<sequence length="883" mass="101251">MKFYFFYLQISLYFVSSYADPRCPFPSCSSSYSSRGCSIYCNSDQFPNITNPIPSNKIHHLSFTNLKYLPSKAFDSLFIDYLYIYANNLTTIELNAFENVQKLNYLTLDSISNMSIILTGQQVHIAKMVKRLRIRRCNIQDANVFQTMKDLSHFSNLNELNIHYNNFSNFEFNFTQSFPNLYNLDISDNFLENVHIESKSLTRLYLNRNRINKLNGKMLDNLTNLGELHLESNLVAQIESSITHHRLYRLYLSSNNLSKIPLSTFCGLKNLHQLRLSNNNLSEIPSSTFCGLKNLQELQLSNNNLSEIPSSTFCGLKNLRTLRLSNNNLGSINLSCLENVTSLYLSNVQLNGLIDEQKIGNLIRVNRLDLSNNYIQEIDFSNLPFINQNLASLTKLEYLGLGNNIIEVLKIFIFNQIELKKLEKIPFQNNTNLRNLNLGSNHLKTIADLSELAFLGHLDLSNNKISRLPNYAFERKISEANIFVTQISINLLNNPIETYSSKSLCSQFSYSFGFAGITLNIDDVNIMPKCMLKQLKSDRTVIYSIKRPSCEMLLMAKKENITLNGNLSPECDPSLSIDDCSSNSRFKCPKGEDFIRHTTWITGDPHVFSYKNNYELCSIGSDAICFQHGSFVLYCTDQKIGRANQIATVLTKIKFVYTLKNGANVTFEANHTSFPTTFDNGLDYINEYTDDVQNNKSVEMVVTTRGIVPYRILFIEQTKTHILISKWNSFYSILLRAKHETYTESFGYLYEGCQTTGDNQNFSLRKKRSTDQKRCSTLCSAIRLEVDDENMPQHVLEDACMYDCVQVNESFTQMVRASAQLFDLSIQNDSTISEAIFELNEPLVEVDENFEIETIRSSKAMKQVVSYFIMTKILLIRFFLINN</sequence>